<dbReference type="PROSITE" id="PS51450">
    <property type="entry name" value="LRR"/>
    <property type="match status" value="2"/>
</dbReference>
<evidence type="ECO:0000256" key="4">
    <source>
        <dbReference type="ARBA" id="ARBA00022614"/>
    </source>
</evidence>
<dbReference type="EMBL" id="CACRXK020006204">
    <property type="protein sequence ID" value="CAB4008704.1"/>
    <property type="molecule type" value="Genomic_DNA"/>
</dbReference>
<keyword evidence="9" id="KW-0472">Membrane</keyword>
<evidence type="ECO:0000256" key="3">
    <source>
        <dbReference type="ARBA" id="ARBA00022475"/>
    </source>
</evidence>
<evidence type="ECO:0000256" key="10">
    <source>
        <dbReference type="ARBA" id="ARBA00023157"/>
    </source>
</evidence>
<accession>A0A7D9ILB3</accession>
<feature type="domain" description="Ig-like" evidence="14">
    <location>
        <begin position="421"/>
        <end position="507"/>
    </location>
</feature>
<dbReference type="InterPro" id="IPR003599">
    <property type="entry name" value="Ig_sub"/>
</dbReference>
<evidence type="ECO:0000256" key="12">
    <source>
        <dbReference type="ARBA" id="ARBA00023319"/>
    </source>
</evidence>
<dbReference type="InterPro" id="IPR003591">
    <property type="entry name" value="Leu-rich_rpt_typical-subtyp"/>
</dbReference>
<sequence length="511" mass="57379">MAECFYTLSLIFILFVCSSSSTCPEHCLCYSASEGPSVRCINQGFNTIPVIPPSTVVLDLRFNSIQRIGEDDLQGLTNLKTLLLNGNNISHIEPGAFTGLGNLKYLYLKDNFLKSLNSETFFGLSSLNQLYLHNNKIEYIGSRTFQDLGALESLFLSHNKIQTLRKGTFSELSKLNRVLLERNPLHCTCDLLWLSRFLRKLKQINSTKKSTCSTPSHLEHRTLVSLTPEDLNCSEPKFIKIPLDIVISFRPPSRAYFYCQASGHPTPTITWLKNRVQLDTDEHYVILDDGTLEIHQPGKDDEATYHCLARNSAGQKVSGARLMYYEEEVAPKFIDTPEDTQVVEGNAVMLKCSSQGIPNPTITWSRNSHRLTPSRRIRILKSGALQISEARRRDHGQYTCRAQNKVGYITRSARLVIKTTPVFSLKPAAVTEVVEGTSASLSCRADGYPTPAMTWFKDGTRLPSEERHVILTTGSLRILLVQTRDQGMYTCQAINVIGVRTARSRLVVKPK</sequence>
<dbReference type="Proteomes" id="UP001152795">
    <property type="component" value="Unassembled WGS sequence"/>
</dbReference>
<keyword evidence="6" id="KW-0732">Signal</keyword>
<organism evidence="15 16">
    <name type="scientific">Paramuricea clavata</name>
    <name type="common">Red gorgonian</name>
    <name type="synonym">Violescent sea-whip</name>
    <dbReference type="NCBI Taxonomy" id="317549"/>
    <lineage>
        <taxon>Eukaryota</taxon>
        <taxon>Metazoa</taxon>
        <taxon>Cnidaria</taxon>
        <taxon>Anthozoa</taxon>
        <taxon>Octocorallia</taxon>
        <taxon>Malacalcyonacea</taxon>
        <taxon>Plexauridae</taxon>
        <taxon>Paramuricea</taxon>
    </lineage>
</organism>
<dbReference type="PANTHER" id="PTHR45842">
    <property type="entry name" value="SYNAPTIC ADHESION-LIKE MOLECULE SALM"/>
    <property type="match status" value="1"/>
</dbReference>
<evidence type="ECO:0000313" key="15">
    <source>
        <dbReference type="EMBL" id="CAB4008704.1"/>
    </source>
</evidence>
<protein>
    <recommendedName>
        <fullName evidence="13">Cell adhesion molecule-related/down-regulated by oncogenes</fullName>
    </recommendedName>
</protein>
<evidence type="ECO:0000256" key="11">
    <source>
        <dbReference type="ARBA" id="ARBA00023180"/>
    </source>
</evidence>
<dbReference type="InterPro" id="IPR036179">
    <property type="entry name" value="Ig-like_dom_sf"/>
</dbReference>
<dbReference type="InterPro" id="IPR007110">
    <property type="entry name" value="Ig-like_dom"/>
</dbReference>
<keyword evidence="7" id="KW-0677">Repeat</keyword>
<dbReference type="InterPro" id="IPR001611">
    <property type="entry name" value="Leu-rich_rpt"/>
</dbReference>
<evidence type="ECO:0000256" key="2">
    <source>
        <dbReference type="ARBA" id="ARBA00004236"/>
    </source>
</evidence>
<evidence type="ECO:0000313" key="16">
    <source>
        <dbReference type="Proteomes" id="UP001152795"/>
    </source>
</evidence>
<keyword evidence="11" id="KW-0325">Glycoprotein</keyword>
<dbReference type="InterPro" id="IPR050467">
    <property type="entry name" value="LRFN"/>
</dbReference>
<dbReference type="SUPFAM" id="SSF48726">
    <property type="entry name" value="Immunoglobulin"/>
    <property type="match status" value="3"/>
</dbReference>
<gene>
    <name evidence="15" type="ORF">PACLA_8A027460</name>
</gene>
<dbReference type="PANTHER" id="PTHR45842:SF25">
    <property type="entry name" value="CARBOXYPEPTIDASE N SUBUNIT 2-LIKE"/>
    <property type="match status" value="1"/>
</dbReference>
<evidence type="ECO:0000256" key="7">
    <source>
        <dbReference type="ARBA" id="ARBA00022737"/>
    </source>
</evidence>
<keyword evidence="5" id="KW-0812">Transmembrane</keyword>
<dbReference type="SMART" id="SM00082">
    <property type="entry name" value="LRRCT"/>
    <property type="match status" value="1"/>
</dbReference>
<keyword evidence="3" id="KW-1003">Cell membrane</keyword>
<dbReference type="Pfam" id="PF13855">
    <property type="entry name" value="LRR_8"/>
    <property type="match status" value="1"/>
</dbReference>
<feature type="domain" description="Ig-like" evidence="14">
    <location>
        <begin position="331"/>
        <end position="416"/>
    </location>
</feature>
<dbReference type="InterPro" id="IPR003598">
    <property type="entry name" value="Ig_sub2"/>
</dbReference>
<dbReference type="InterPro" id="IPR013783">
    <property type="entry name" value="Ig-like_fold"/>
</dbReference>
<dbReference type="Gene3D" id="2.60.40.10">
    <property type="entry name" value="Immunoglobulins"/>
    <property type="match status" value="3"/>
</dbReference>
<comment type="caution">
    <text evidence="15">The sequence shown here is derived from an EMBL/GenBank/DDBJ whole genome shotgun (WGS) entry which is preliminary data.</text>
</comment>
<dbReference type="SUPFAM" id="SSF52058">
    <property type="entry name" value="L domain-like"/>
    <property type="match status" value="1"/>
</dbReference>
<dbReference type="OrthoDB" id="823504at2759"/>
<keyword evidence="10" id="KW-1015">Disulfide bond</keyword>
<evidence type="ECO:0000256" key="9">
    <source>
        <dbReference type="ARBA" id="ARBA00023136"/>
    </source>
</evidence>
<dbReference type="FunFam" id="2.60.40.10:FF:000273">
    <property type="entry name" value="contactin-3 isoform X1"/>
    <property type="match status" value="1"/>
</dbReference>
<evidence type="ECO:0000256" key="6">
    <source>
        <dbReference type="ARBA" id="ARBA00022729"/>
    </source>
</evidence>
<evidence type="ECO:0000256" key="8">
    <source>
        <dbReference type="ARBA" id="ARBA00022989"/>
    </source>
</evidence>
<feature type="domain" description="Ig-like" evidence="14">
    <location>
        <begin position="236"/>
        <end position="318"/>
    </location>
</feature>
<comment type="subcellular location">
    <subcellularLocation>
        <location evidence="2">Cell membrane</location>
    </subcellularLocation>
    <subcellularLocation>
        <location evidence="1">Membrane</location>
        <topology evidence="1">Single-pass membrane protein</topology>
    </subcellularLocation>
</comment>
<dbReference type="Pfam" id="PF07679">
    <property type="entry name" value="I-set"/>
    <property type="match status" value="3"/>
</dbReference>
<keyword evidence="16" id="KW-1185">Reference proteome</keyword>
<name>A0A7D9ILB3_PARCT</name>
<dbReference type="InterPro" id="IPR032675">
    <property type="entry name" value="LRR_dom_sf"/>
</dbReference>
<dbReference type="SMART" id="SM00409">
    <property type="entry name" value="IG"/>
    <property type="match status" value="3"/>
</dbReference>
<evidence type="ECO:0000256" key="5">
    <source>
        <dbReference type="ARBA" id="ARBA00022692"/>
    </source>
</evidence>
<keyword evidence="12" id="KW-0393">Immunoglobulin domain</keyword>
<dbReference type="PROSITE" id="PS50835">
    <property type="entry name" value="IG_LIKE"/>
    <property type="match status" value="3"/>
</dbReference>
<dbReference type="FunFam" id="2.60.40.10:FF:000004">
    <property type="entry name" value="DCC isoform 1"/>
    <property type="match status" value="1"/>
</dbReference>
<dbReference type="SMART" id="SM00369">
    <property type="entry name" value="LRR_TYP"/>
    <property type="match status" value="4"/>
</dbReference>
<dbReference type="SMART" id="SM00408">
    <property type="entry name" value="IGc2"/>
    <property type="match status" value="3"/>
</dbReference>
<keyword evidence="4" id="KW-0433">Leucine-rich repeat</keyword>
<dbReference type="AlphaFoldDB" id="A0A7D9ILB3"/>
<dbReference type="GO" id="GO:0005886">
    <property type="term" value="C:plasma membrane"/>
    <property type="evidence" value="ECO:0007669"/>
    <property type="project" value="UniProtKB-SubCell"/>
</dbReference>
<proteinExistence type="predicted"/>
<evidence type="ECO:0000256" key="1">
    <source>
        <dbReference type="ARBA" id="ARBA00004167"/>
    </source>
</evidence>
<dbReference type="InterPro" id="IPR013098">
    <property type="entry name" value="Ig_I-set"/>
</dbReference>
<reference evidence="15" key="1">
    <citation type="submission" date="2020-04" db="EMBL/GenBank/DDBJ databases">
        <authorList>
            <person name="Alioto T."/>
            <person name="Alioto T."/>
            <person name="Gomez Garrido J."/>
        </authorList>
    </citation>
    <scope>NUCLEOTIDE SEQUENCE</scope>
    <source>
        <strain evidence="15">A484AB</strain>
    </source>
</reference>
<feature type="non-terminal residue" evidence="15">
    <location>
        <position position="1"/>
    </location>
</feature>
<evidence type="ECO:0000259" key="14">
    <source>
        <dbReference type="PROSITE" id="PS50835"/>
    </source>
</evidence>
<evidence type="ECO:0000256" key="13">
    <source>
        <dbReference type="ARBA" id="ARBA00069893"/>
    </source>
</evidence>
<dbReference type="Gene3D" id="3.80.10.10">
    <property type="entry name" value="Ribonuclease Inhibitor"/>
    <property type="match status" value="1"/>
</dbReference>
<dbReference type="FunFam" id="2.60.40.10:FF:000032">
    <property type="entry name" value="palladin isoform X1"/>
    <property type="match status" value="1"/>
</dbReference>
<keyword evidence="8" id="KW-1133">Transmembrane helix</keyword>
<dbReference type="InterPro" id="IPR000483">
    <property type="entry name" value="Cys-rich_flank_reg_C"/>
</dbReference>